<evidence type="ECO:0000313" key="3">
    <source>
        <dbReference type="Proteomes" id="UP000017786"/>
    </source>
</evidence>
<dbReference type="InterPro" id="IPR033458">
    <property type="entry name" value="DUF5134"/>
</dbReference>
<dbReference type="OrthoDB" id="4734452at2"/>
<keyword evidence="1" id="KW-0812">Transmembrane</keyword>
<accession>U5WX18</accession>
<sequence length="247" mass="26342">MQPRRFHLWSWRIRSRDSAAAGHAAPGVPGATMSAAVLNDSALRWAVATIFGLSIAGDLYLFGTRDLRWTRAVDHLLHLSMSAAMIAMAWRIGPASHGLMPIVFFLLAAGWFVLVAGGRRCTLGDRIANCYNATMMIAMAWMYTLMNGSLAGHSDHSPDHMMAGSAPTHIAGGSMPAAQTPQTGAWIATANWIVTLGFAIAAMLWLWRYAGARRAGRSAGAGPLTELGLLSQAFAAAGTALMFGVMR</sequence>
<feature type="transmembrane region" description="Helical" evidence="1">
    <location>
        <begin position="227"/>
        <end position="246"/>
    </location>
</feature>
<evidence type="ECO:0000256" key="1">
    <source>
        <dbReference type="SAM" id="Phobius"/>
    </source>
</evidence>
<feature type="transmembrane region" description="Helical" evidence="1">
    <location>
        <begin position="99"/>
        <end position="118"/>
    </location>
</feature>
<proteinExistence type="predicted"/>
<reference evidence="2 3" key="1">
    <citation type="submission" date="2013-10" db="EMBL/GenBank/DDBJ databases">
        <title>Genome sequence of Mycobacterium kansasii.</title>
        <authorList>
            <consortium name="McGill University Mycobacterium genome consortium"/>
            <person name="Veyrier F.J."/>
            <person name="Behr M.A."/>
        </authorList>
    </citation>
    <scope>NUCLEOTIDE SEQUENCE [LARGE SCALE GENOMIC DNA]</scope>
    <source>
        <strain evidence="2 3">ATCC 12478</strain>
    </source>
</reference>
<dbReference type="Pfam" id="PF17197">
    <property type="entry name" value="DUF5134"/>
    <property type="match status" value="1"/>
</dbReference>
<keyword evidence="1" id="KW-0472">Membrane</keyword>
<feature type="transmembrane region" description="Helical" evidence="1">
    <location>
        <begin position="185"/>
        <end position="207"/>
    </location>
</feature>
<gene>
    <name evidence="2" type="ORF">MKAN_20860</name>
</gene>
<protein>
    <recommendedName>
        <fullName evidence="4">DUF5134 domain-containing protein</fullName>
    </recommendedName>
</protein>
<dbReference type="Proteomes" id="UP000017786">
    <property type="component" value="Chromosome"/>
</dbReference>
<organism evidence="2 3">
    <name type="scientific">Mycobacterium kansasii ATCC 12478</name>
    <dbReference type="NCBI Taxonomy" id="557599"/>
    <lineage>
        <taxon>Bacteria</taxon>
        <taxon>Bacillati</taxon>
        <taxon>Actinomycetota</taxon>
        <taxon>Actinomycetes</taxon>
        <taxon>Mycobacteriales</taxon>
        <taxon>Mycobacteriaceae</taxon>
        <taxon>Mycobacterium</taxon>
    </lineage>
</organism>
<dbReference type="eggNOG" id="ENOG50334C0">
    <property type="taxonomic scope" value="Bacteria"/>
</dbReference>
<dbReference type="AlphaFoldDB" id="U5WX18"/>
<evidence type="ECO:0000313" key="2">
    <source>
        <dbReference type="EMBL" id="AGZ52481.1"/>
    </source>
</evidence>
<evidence type="ECO:0008006" key="4">
    <source>
        <dbReference type="Google" id="ProtNLM"/>
    </source>
</evidence>
<dbReference type="HOGENOM" id="CLU_084456_0_0_11"/>
<keyword evidence="1" id="KW-1133">Transmembrane helix</keyword>
<feature type="transmembrane region" description="Helical" evidence="1">
    <location>
        <begin position="42"/>
        <end position="63"/>
    </location>
</feature>
<feature type="transmembrane region" description="Helical" evidence="1">
    <location>
        <begin position="75"/>
        <end position="93"/>
    </location>
</feature>
<dbReference type="KEGG" id="mkn:MKAN_20860"/>
<dbReference type="EMBL" id="CP006835">
    <property type="protein sequence ID" value="AGZ52481.1"/>
    <property type="molecule type" value="Genomic_DNA"/>
</dbReference>
<feature type="transmembrane region" description="Helical" evidence="1">
    <location>
        <begin position="130"/>
        <end position="152"/>
    </location>
</feature>
<name>U5WX18_MYCKA</name>